<dbReference type="Proteomes" id="UP001291623">
    <property type="component" value="Unassembled WGS sequence"/>
</dbReference>
<comment type="caution">
    <text evidence="2">The sequence shown here is derived from an EMBL/GenBank/DDBJ whole genome shotgun (WGS) entry which is preliminary data.</text>
</comment>
<evidence type="ECO:0000313" key="2">
    <source>
        <dbReference type="EMBL" id="KAK4348930.1"/>
    </source>
</evidence>
<dbReference type="EMBL" id="JAVYJV010000017">
    <property type="protein sequence ID" value="KAK4348930.1"/>
    <property type="molecule type" value="Genomic_DNA"/>
</dbReference>
<feature type="chain" id="PRO_5041966548" evidence="1">
    <location>
        <begin position="22"/>
        <end position="287"/>
    </location>
</feature>
<organism evidence="2 3">
    <name type="scientific">Anisodus tanguticus</name>
    <dbReference type="NCBI Taxonomy" id="243964"/>
    <lineage>
        <taxon>Eukaryota</taxon>
        <taxon>Viridiplantae</taxon>
        <taxon>Streptophyta</taxon>
        <taxon>Embryophyta</taxon>
        <taxon>Tracheophyta</taxon>
        <taxon>Spermatophyta</taxon>
        <taxon>Magnoliopsida</taxon>
        <taxon>eudicotyledons</taxon>
        <taxon>Gunneridae</taxon>
        <taxon>Pentapetalae</taxon>
        <taxon>asterids</taxon>
        <taxon>lamiids</taxon>
        <taxon>Solanales</taxon>
        <taxon>Solanaceae</taxon>
        <taxon>Solanoideae</taxon>
        <taxon>Hyoscyameae</taxon>
        <taxon>Anisodus</taxon>
    </lineage>
</organism>
<name>A0AAE1RC59_9SOLA</name>
<dbReference type="SUPFAM" id="SSF50998">
    <property type="entry name" value="Quinoprotein alcohol dehydrogenase-like"/>
    <property type="match status" value="1"/>
</dbReference>
<dbReference type="InterPro" id="IPR011047">
    <property type="entry name" value="Quinoprotein_ADH-like_sf"/>
</dbReference>
<keyword evidence="3" id="KW-1185">Reference proteome</keyword>
<protein>
    <submittedName>
        <fullName evidence="2">Uncharacterized protein</fullName>
    </submittedName>
</protein>
<accession>A0AAE1RC59</accession>
<feature type="signal peptide" evidence="1">
    <location>
        <begin position="1"/>
        <end position="21"/>
    </location>
</feature>
<sequence length="287" mass="31831">MRGYFLIIFFLAIVFIVVVYGAPSNSEGSDPDSAVIPTSQIPAPMLPKCDTAIVAAPDGMVHLVELNPGDIIWSFMSGTSIYSSYQALSEYQGDSNNVTVEDDDFYIDCGEDWKLYMHGNGFEKVELPFNAEEFLKRTPYVLASGIMLASKKTSVFVVDTKTGKRIHTFRSDVFPLEGDTDVGHNPIIPREDLEEWTTAQDRLTSCKSTLHYENRLCSEIYFFEDWKGFMKALSGDGALYSAIVPYIKPTLKPVADLYLSRVQNKGADVIHPLDPATANKSGIIVLA</sequence>
<evidence type="ECO:0000256" key="1">
    <source>
        <dbReference type="SAM" id="SignalP"/>
    </source>
</evidence>
<proteinExistence type="predicted"/>
<evidence type="ECO:0000313" key="3">
    <source>
        <dbReference type="Proteomes" id="UP001291623"/>
    </source>
</evidence>
<gene>
    <name evidence="2" type="ORF">RND71_031685</name>
</gene>
<keyword evidence="1" id="KW-0732">Signal</keyword>
<reference evidence="2" key="1">
    <citation type="submission" date="2023-12" db="EMBL/GenBank/DDBJ databases">
        <title>Genome assembly of Anisodus tanguticus.</title>
        <authorList>
            <person name="Wang Y.-J."/>
        </authorList>
    </citation>
    <scope>NUCLEOTIDE SEQUENCE</scope>
    <source>
        <strain evidence="2">KB-2021</strain>
        <tissue evidence="2">Leaf</tissue>
    </source>
</reference>
<dbReference type="AlphaFoldDB" id="A0AAE1RC59"/>